<dbReference type="EMBL" id="CP051217">
    <property type="protein sequence ID" value="QJB70427.1"/>
    <property type="molecule type" value="Genomic_DNA"/>
</dbReference>
<feature type="transmembrane region" description="Helical" evidence="1">
    <location>
        <begin position="39"/>
        <end position="61"/>
    </location>
</feature>
<proteinExistence type="predicted"/>
<keyword evidence="1" id="KW-0812">Transmembrane</keyword>
<feature type="transmembrane region" description="Helical" evidence="1">
    <location>
        <begin position="148"/>
        <end position="171"/>
    </location>
</feature>
<protein>
    <submittedName>
        <fullName evidence="2">Thiamine biosynthesis protein ThiC</fullName>
    </submittedName>
</protein>
<evidence type="ECO:0000256" key="1">
    <source>
        <dbReference type="SAM" id="Phobius"/>
    </source>
</evidence>
<keyword evidence="1" id="KW-1133">Transmembrane helix</keyword>
<organism evidence="2 3">
    <name type="scientific">Parasphingorhabdus halotolerans</name>
    <dbReference type="NCBI Taxonomy" id="2725558"/>
    <lineage>
        <taxon>Bacteria</taxon>
        <taxon>Pseudomonadati</taxon>
        <taxon>Pseudomonadota</taxon>
        <taxon>Alphaproteobacteria</taxon>
        <taxon>Sphingomonadales</taxon>
        <taxon>Sphingomonadaceae</taxon>
        <taxon>Parasphingorhabdus</taxon>
    </lineage>
</organism>
<dbReference type="KEGG" id="phao:HF685_15105"/>
<dbReference type="AlphaFoldDB" id="A0A6H2DQL8"/>
<keyword evidence="1" id="KW-0472">Membrane</keyword>
<gene>
    <name evidence="2" type="ORF">HF685_15105</name>
</gene>
<feature type="transmembrane region" description="Helical" evidence="1">
    <location>
        <begin position="12"/>
        <end position="33"/>
    </location>
</feature>
<feature type="transmembrane region" description="Helical" evidence="1">
    <location>
        <begin position="177"/>
        <end position="197"/>
    </location>
</feature>
<accession>A0A6H2DQL8</accession>
<keyword evidence="3" id="KW-1185">Reference proteome</keyword>
<dbReference type="Proteomes" id="UP000501600">
    <property type="component" value="Chromosome"/>
</dbReference>
<reference evidence="2 3" key="1">
    <citation type="submission" date="2020-04" db="EMBL/GenBank/DDBJ databases">
        <title>Genome sequence for Sphingorhabdus sp. strain M1.</title>
        <authorList>
            <person name="Park S.-J."/>
        </authorList>
    </citation>
    <scope>NUCLEOTIDE SEQUENCE [LARGE SCALE GENOMIC DNA]</scope>
    <source>
        <strain evidence="2 3">JK6</strain>
    </source>
</reference>
<feature type="transmembrane region" description="Helical" evidence="1">
    <location>
        <begin position="111"/>
        <end position="136"/>
    </location>
</feature>
<evidence type="ECO:0000313" key="2">
    <source>
        <dbReference type="EMBL" id="QJB70427.1"/>
    </source>
</evidence>
<evidence type="ECO:0000313" key="3">
    <source>
        <dbReference type="Proteomes" id="UP000501600"/>
    </source>
</evidence>
<name>A0A6H2DQL8_9SPHN</name>
<feature type="transmembrane region" description="Helical" evidence="1">
    <location>
        <begin position="68"/>
        <end position="91"/>
    </location>
</feature>
<sequence>MEFTLSRTVKIIATLLLLAAISQPIYTALYLAAPEVDRQFLWGLEALIFVLLTAFAGSALVMAKRYALGFSAIVFSAVLNVVQVGVGLTQFGPFRMAAAVNADLSDVASSVVAFSFFGYNAAKILLGLAAVVFGMARMIEGSKVLGGTAVLIGAVAFVANSLAMMFGLQGFLPSPVAGGSGVLATLLLALCLFSISVDE</sequence>